<feature type="region of interest" description="Disordered" evidence="1">
    <location>
        <begin position="1"/>
        <end position="26"/>
    </location>
</feature>
<evidence type="ECO:0000256" key="1">
    <source>
        <dbReference type="SAM" id="MobiDB-lite"/>
    </source>
</evidence>
<sequence length="169" mass="19136">MEGETAREATVESERGGWGHSHSNVAEEGTRKEAEYYINYYMLLEEKEEVAQKLMDGYNNAVERADKGLTTEEEGSTASLPKSVQVGGSLVYRLERRKTLNIALELLTPRNVDEVVIKLKKLDILEHKQERNTEEIKGAHIKATEFIGLRTCLATRKEITEMPLRSGIQ</sequence>
<name>A0AAN7R0W6_TRANT</name>
<proteinExistence type="predicted"/>
<comment type="caution">
    <text evidence="2">The sequence shown here is derived from an EMBL/GenBank/DDBJ whole genome shotgun (WGS) entry which is preliminary data.</text>
</comment>
<evidence type="ECO:0000313" key="3">
    <source>
        <dbReference type="Proteomes" id="UP001346149"/>
    </source>
</evidence>
<evidence type="ECO:0000313" key="2">
    <source>
        <dbReference type="EMBL" id="KAK4787894.1"/>
    </source>
</evidence>
<accession>A0AAN7R0W6</accession>
<dbReference type="AlphaFoldDB" id="A0AAN7R0W6"/>
<protein>
    <submittedName>
        <fullName evidence="2">Uncharacterized protein</fullName>
    </submittedName>
</protein>
<gene>
    <name evidence="2" type="ORF">SAY86_011727</name>
</gene>
<keyword evidence="3" id="KW-1185">Reference proteome</keyword>
<dbReference type="Proteomes" id="UP001346149">
    <property type="component" value="Unassembled WGS sequence"/>
</dbReference>
<dbReference type="EMBL" id="JAXQNO010000012">
    <property type="protein sequence ID" value="KAK4787894.1"/>
    <property type="molecule type" value="Genomic_DNA"/>
</dbReference>
<reference evidence="2 3" key="1">
    <citation type="journal article" date="2023" name="Hortic Res">
        <title>Pangenome of water caltrop reveals structural variations and asymmetric subgenome divergence after allopolyploidization.</title>
        <authorList>
            <person name="Zhang X."/>
            <person name="Chen Y."/>
            <person name="Wang L."/>
            <person name="Yuan Y."/>
            <person name="Fang M."/>
            <person name="Shi L."/>
            <person name="Lu R."/>
            <person name="Comes H.P."/>
            <person name="Ma Y."/>
            <person name="Chen Y."/>
            <person name="Huang G."/>
            <person name="Zhou Y."/>
            <person name="Zheng Z."/>
            <person name="Qiu Y."/>
        </authorList>
    </citation>
    <scope>NUCLEOTIDE SEQUENCE [LARGE SCALE GENOMIC DNA]</scope>
    <source>
        <strain evidence="2">F231</strain>
    </source>
</reference>
<feature type="compositionally biased region" description="Basic and acidic residues" evidence="1">
    <location>
        <begin position="1"/>
        <end position="17"/>
    </location>
</feature>
<organism evidence="2 3">
    <name type="scientific">Trapa natans</name>
    <name type="common">Water chestnut</name>
    <dbReference type="NCBI Taxonomy" id="22666"/>
    <lineage>
        <taxon>Eukaryota</taxon>
        <taxon>Viridiplantae</taxon>
        <taxon>Streptophyta</taxon>
        <taxon>Embryophyta</taxon>
        <taxon>Tracheophyta</taxon>
        <taxon>Spermatophyta</taxon>
        <taxon>Magnoliopsida</taxon>
        <taxon>eudicotyledons</taxon>
        <taxon>Gunneridae</taxon>
        <taxon>Pentapetalae</taxon>
        <taxon>rosids</taxon>
        <taxon>malvids</taxon>
        <taxon>Myrtales</taxon>
        <taxon>Lythraceae</taxon>
        <taxon>Trapa</taxon>
    </lineage>
</organism>